<reference evidence="2" key="1">
    <citation type="journal article" date="2019" name="Environ. Microbiol.">
        <title>Fungal ecological strategies reflected in gene transcription - a case study of two litter decomposers.</title>
        <authorList>
            <person name="Barbi F."/>
            <person name="Kohler A."/>
            <person name="Barry K."/>
            <person name="Baskaran P."/>
            <person name="Daum C."/>
            <person name="Fauchery L."/>
            <person name="Ihrmark K."/>
            <person name="Kuo A."/>
            <person name="LaButti K."/>
            <person name="Lipzen A."/>
            <person name="Morin E."/>
            <person name="Grigoriev I.V."/>
            <person name="Henrissat B."/>
            <person name="Lindahl B."/>
            <person name="Martin F."/>
        </authorList>
    </citation>
    <scope>NUCLEOTIDE SEQUENCE</scope>
    <source>
        <strain evidence="2">JB14</strain>
    </source>
</reference>
<accession>A0A6A4HK92</accession>
<feature type="compositionally biased region" description="Basic residues" evidence="1">
    <location>
        <begin position="137"/>
        <end position="146"/>
    </location>
</feature>
<evidence type="ECO:0000313" key="2">
    <source>
        <dbReference type="EMBL" id="KAE9397868.1"/>
    </source>
</evidence>
<proteinExistence type="predicted"/>
<evidence type="ECO:0000313" key="3">
    <source>
        <dbReference type="Proteomes" id="UP000799118"/>
    </source>
</evidence>
<name>A0A6A4HK92_9AGAR</name>
<dbReference type="AlphaFoldDB" id="A0A6A4HK92"/>
<feature type="region of interest" description="Disordered" evidence="1">
    <location>
        <begin position="127"/>
        <end position="147"/>
    </location>
</feature>
<protein>
    <submittedName>
        <fullName evidence="2">Uncharacterized protein</fullName>
    </submittedName>
</protein>
<sequence>MVSDADRLRICIALTALKFKQPNQSCLCSVFLAQDPKALLNNESLERKNPNNGLASPSKFPPSGPSAPTADGSWRTHALSLEGELTLLREKYEAEQIKSISLARANELAAAAIPPEVTLSGEQVLEKDASDASKNPTSKKKTKGKKVNVVDTKAPAVPAPQLHAPARLDLKGIFKDLNLINDSTLKPRTGEDHLFSSFSSFEQLASVLPTTPAPAQKALLLSSTIRALEAVSRALNGVLASHSSPSLTSVASHRDIETLQTLNILLTHLLSVSFSFLFAEIPKARTDQKKQAKKAKKEEGKPEASNSAFSATDSVEFRLSFEKLLDTLTTLVLRPLLQAFVSSSETYLLSVFGPTPTNTAGKQRPVSSDVSIPDVRPDILSLFRSAFFHVSQLVVHFEPPSDTQMSDNSYALGVREFLSLAAVRELLKLFECRDSIGDDPRLHNLMHFMASTNLGDGPRDSSLEAPAERPAYDVGEKADPVIFKDGKSTFTDANAKRAPPGIASRRDTRNTWIRKLARKDAVWYLCTVLHILFENAFLPIGAPSAEVDSNTGHTFTSSEAGPWRNSELSSSLGPTASNTSGNHAEISDASAMESNSKYATEVNETEANASSLSLLRAGLLNSFDALLVLVTECRPSPLPLLSGIAVGEVFTRREGRGPDAGESVDRGNPPRTGSLGLDMDELEYELVLGVIERYWECTLGITGTHSS</sequence>
<evidence type="ECO:0000256" key="1">
    <source>
        <dbReference type="SAM" id="MobiDB-lite"/>
    </source>
</evidence>
<feature type="region of interest" description="Disordered" evidence="1">
    <location>
        <begin position="654"/>
        <end position="676"/>
    </location>
</feature>
<dbReference type="EMBL" id="ML769491">
    <property type="protein sequence ID" value="KAE9397868.1"/>
    <property type="molecule type" value="Genomic_DNA"/>
</dbReference>
<feature type="compositionally biased region" description="Polar residues" evidence="1">
    <location>
        <begin position="566"/>
        <end position="582"/>
    </location>
</feature>
<dbReference type="Proteomes" id="UP000799118">
    <property type="component" value="Unassembled WGS sequence"/>
</dbReference>
<feature type="compositionally biased region" description="Basic and acidic residues" evidence="1">
    <location>
        <begin position="654"/>
        <end position="665"/>
    </location>
</feature>
<feature type="compositionally biased region" description="Polar residues" evidence="1">
    <location>
        <begin position="548"/>
        <end position="559"/>
    </location>
</feature>
<dbReference type="OrthoDB" id="2684605at2759"/>
<gene>
    <name evidence="2" type="ORF">BT96DRAFT_1020527</name>
</gene>
<feature type="region of interest" description="Disordered" evidence="1">
    <location>
        <begin position="548"/>
        <end position="583"/>
    </location>
</feature>
<feature type="region of interest" description="Disordered" evidence="1">
    <location>
        <begin position="44"/>
        <end position="73"/>
    </location>
</feature>
<keyword evidence="3" id="KW-1185">Reference proteome</keyword>
<organism evidence="2 3">
    <name type="scientific">Gymnopus androsaceus JB14</name>
    <dbReference type="NCBI Taxonomy" id="1447944"/>
    <lineage>
        <taxon>Eukaryota</taxon>
        <taxon>Fungi</taxon>
        <taxon>Dikarya</taxon>
        <taxon>Basidiomycota</taxon>
        <taxon>Agaricomycotina</taxon>
        <taxon>Agaricomycetes</taxon>
        <taxon>Agaricomycetidae</taxon>
        <taxon>Agaricales</taxon>
        <taxon>Marasmiineae</taxon>
        <taxon>Omphalotaceae</taxon>
        <taxon>Gymnopus</taxon>
    </lineage>
</organism>